<dbReference type="SUPFAM" id="SSF46689">
    <property type="entry name" value="Homeodomain-like"/>
    <property type="match status" value="1"/>
</dbReference>
<protein>
    <recommendedName>
        <fullName evidence="3">Mor transcription activator domain-containing protein</fullName>
    </recommendedName>
</protein>
<organism evidence="1 2">
    <name type="scientific">Candidatus Haliotispira prima</name>
    <dbReference type="NCBI Taxonomy" id="3034016"/>
    <lineage>
        <taxon>Bacteria</taxon>
        <taxon>Pseudomonadati</taxon>
        <taxon>Spirochaetota</taxon>
        <taxon>Spirochaetia</taxon>
        <taxon>Spirochaetales</taxon>
        <taxon>Spirochaetaceae</taxon>
        <taxon>Candidatus Haliotispira</taxon>
    </lineage>
</organism>
<keyword evidence="2" id="KW-1185">Reference proteome</keyword>
<evidence type="ECO:0000313" key="2">
    <source>
        <dbReference type="Proteomes" id="UP001228690"/>
    </source>
</evidence>
<sequence>MKHESRDALLNMVCFCHINISDKQARRIVRMICRHLGGVDVYIPKKIAATETCDVMVRAFESVLDGQGVTALENVLSRFGGATMYIPQEWGSFRSELSMDILRAKESGDTTNIQLAKKYKVTARTINELYNHGLKMRIKARKRPLFPDI</sequence>
<dbReference type="EMBL" id="CP123443">
    <property type="protein sequence ID" value="WGK68379.1"/>
    <property type="molecule type" value="Genomic_DNA"/>
</dbReference>
<evidence type="ECO:0008006" key="3">
    <source>
        <dbReference type="Google" id="ProtNLM"/>
    </source>
</evidence>
<reference evidence="1 2" key="1">
    <citation type="submission" date="2023-04" db="EMBL/GenBank/DDBJ databases">
        <title>Spirochaete genome identified in red abalone sample constitutes a novel genus.</title>
        <authorList>
            <person name="Sharma S.P."/>
            <person name="Purcell C.M."/>
            <person name="Hyde J.R."/>
            <person name="Severin A.J."/>
        </authorList>
    </citation>
    <scope>NUCLEOTIDE SEQUENCE [LARGE SCALE GENOMIC DNA]</scope>
    <source>
        <strain evidence="1 2">SP-2023</strain>
    </source>
</reference>
<dbReference type="RefSeq" id="WP_326926556.1">
    <property type="nucleotide sequence ID" value="NZ_CP123443.1"/>
</dbReference>
<dbReference type="PANTHER" id="PTHR37812">
    <property type="entry name" value="MU-LIKE PROPHAGE FLUMU PROTEIN C"/>
    <property type="match status" value="1"/>
</dbReference>
<name>A0ABY8MHR6_9SPIO</name>
<dbReference type="Proteomes" id="UP001228690">
    <property type="component" value="Chromosome"/>
</dbReference>
<dbReference type="InterPro" id="IPR009057">
    <property type="entry name" value="Homeodomain-like_sf"/>
</dbReference>
<dbReference type="InterPro" id="IPR052411">
    <property type="entry name" value="c-mor_Regulatory_Protein"/>
</dbReference>
<proteinExistence type="predicted"/>
<accession>A0ABY8MHR6</accession>
<gene>
    <name evidence="1" type="ORF">P0082_07775</name>
</gene>
<dbReference type="PANTHER" id="PTHR37812:SF1">
    <property type="entry name" value="MU-LIKE PROPHAGE FLUMU PROTEIN C"/>
    <property type="match status" value="1"/>
</dbReference>
<evidence type="ECO:0000313" key="1">
    <source>
        <dbReference type="EMBL" id="WGK68379.1"/>
    </source>
</evidence>